<dbReference type="PANTHER" id="PTHR38589">
    <property type="entry name" value="BLR0621 PROTEIN"/>
    <property type="match status" value="1"/>
</dbReference>
<evidence type="ECO:0000256" key="2">
    <source>
        <dbReference type="ARBA" id="ARBA00005992"/>
    </source>
</evidence>
<evidence type="ECO:0000313" key="9">
    <source>
        <dbReference type="EMBL" id="MEE2565353.1"/>
    </source>
</evidence>
<organism evidence="9 10">
    <name type="scientific">Hyphobacterium marinum</name>
    <dbReference type="NCBI Taxonomy" id="3116574"/>
    <lineage>
        <taxon>Bacteria</taxon>
        <taxon>Pseudomonadati</taxon>
        <taxon>Pseudomonadota</taxon>
        <taxon>Alphaproteobacteria</taxon>
        <taxon>Maricaulales</taxon>
        <taxon>Maricaulaceae</taxon>
        <taxon>Hyphobacterium</taxon>
    </lineage>
</organism>
<evidence type="ECO:0000256" key="1">
    <source>
        <dbReference type="ARBA" id="ARBA00004752"/>
    </source>
</evidence>
<keyword evidence="5 7" id="KW-0573">Peptidoglycan synthesis</keyword>
<gene>
    <name evidence="9" type="ORF">V0U35_01575</name>
</gene>
<dbReference type="EMBL" id="JAZDRO010000001">
    <property type="protein sequence ID" value="MEE2565353.1"/>
    <property type="molecule type" value="Genomic_DNA"/>
</dbReference>
<dbReference type="PANTHER" id="PTHR38589:SF1">
    <property type="entry name" value="BLR0621 PROTEIN"/>
    <property type="match status" value="1"/>
</dbReference>
<evidence type="ECO:0000313" key="10">
    <source>
        <dbReference type="Proteomes" id="UP001310692"/>
    </source>
</evidence>
<dbReference type="CDD" id="cd16913">
    <property type="entry name" value="YkuD_like"/>
    <property type="match status" value="1"/>
</dbReference>
<protein>
    <submittedName>
        <fullName evidence="9">L,D-transpeptidase family protein</fullName>
    </submittedName>
</protein>
<accession>A0ABU7LUW7</accession>
<comment type="pathway">
    <text evidence="1 7">Cell wall biogenesis; peptidoglycan biosynthesis.</text>
</comment>
<keyword evidence="4 7" id="KW-0133">Cell shape</keyword>
<comment type="caution">
    <text evidence="9">The sequence shown here is derived from an EMBL/GenBank/DDBJ whole genome shotgun (WGS) entry which is preliminary data.</text>
</comment>
<evidence type="ECO:0000256" key="3">
    <source>
        <dbReference type="ARBA" id="ARBA00022679"/>
    </source>
</evidence>
<dbReference type="Proteomes" id="UP001310692">
    <property type="component" value="Unassembled WGS sequence"/>
</dbReference>
<keyword evidence="6 7" id="KW-0961">Cell wall biogenesis/degradation</keyword>
<dbReference type="RefSeq" id="WP_330194890.1">
    <property type="nucleotide sequence ID" value="NZ_JAZDRO010000001.1"/>
</dbReference>
<evidence type="ECO:0000259" key="8">
    <source>
        <dbReference type="PROSITE" id="PS52029"/>
    </source>
</evidence>
<keyword evidence="10" id="KW-1185">Reference proteome</keyword>
<feature type="domain" description="L,D-TPase catalytic" evidence="8">
    <location>
        <begin position="1"/>
        <end position="167"/>
    </location>
</feature>
<keyword evidence="3" id="KW-0808">Transferase</keyword>
<evidence type="ECO:0000256" key="7">
    <source>
        <dbReference type="PROSITE-ProRule" id="PRU01373"/>
    </source>
</evidence>
<dbReference type="SUPFAM" id="SSF141523">
    <property type="entry name" value="L,D-transpeptidase catalytic domain-like"/>
    <property type="match status" value="1"/>
</dbReference>
<dbReference type="InterPro" id="IPR005490">
    <property type="entry name" value="LD_TPept_cat_dom"/>
</dbReference>
<evidence type="ECO:0000256" key="5">
    <source>
        <dbReference type="ARBA" id="ARBA00022984"/>
    </source>
</evidence>
<feature type="active site" description="Proton donor/acceptor" evidence="7">
    <location>
        <position position="131"/>
    </location>
</feature>
<feature type="active site" description="Nucleophile" evidence="7">
    <location>
        <position position="143"/>
    </location>
</feature>
<evidence type="ECO:0000256" key="4">
    <source>
        <dbReference type="ARBA" id="ARBA00022960"/>
    </source>
</evidence>
<proteinExistence type="inferred from homology"/>
<dbReference type="InterPro" id="IPR038063">
    <property type="entry name" value="Transpep_catalytic_dom"/>
</dbReference>
<name>A0ABU7LUW7_9PROT</name>
<sequence length="167" mass="17927">MTDWTVTAKGLFDPDGLGVRAALGKGGIKPETDKAEGDGATPLGRYAIRRVLYRADRGDRPATALPVRAIQADDGWCDAPGDPGYNRPVRLPYPASCERMIREDGLYDIVVVLGHNDDPPVPGMGSAIFLHCAREDYAPTEGCIALQKSDLEAFLARAQPGDHLVIA</sequence>
<dbReference type="Pfam" id="PF03734">
    <property type="entry name" value="YkuD"/>
    <property type="match status" value="1"/>
</dbReference>
<dbReference type="PROSITE" id="PS52029">
    <property type="entry name" value="LD_TPASE"/>
    <property type="match status" value="1"/>
</dbReference>
<comment type="similarity">
    <text evidence="2">Belongs to the YkuD family.</text>
</comment>
<evidence type="ECO:0000256" key="6">
    <source>
        <dbReference type="ARBA" id="ARBA00023316"/>
    </source>
</evidence>
<reference evidence="9 10" key="1">
    <citation type="submission" date="2024-01" db="EMBL/GenBank/DDBJ databases">
        <title>Hyphobacterium bacterium isolated from marine sediment.</title>
        <authorList>
            <person name="Zhao S."/>
        </authorList>
    </citation>
    <scope>NUCLEOTIDE SEQUENCE [LARGE SCALE GENOMIC DNA]</scope>
    <source>
        <strain evidence="9 10">Y60-23</strain>
    </source>
</reference>